<evidence type="ECO:0000313" key="3">
    <source>
        <dbReference type="EMBL" id="CAF4148979.1"/>
    </source>
</evidence>
<name>A0A813XVU9_9BILA</name>
<feature type="region of interest" description="Disordered" evidence="1">
    <location>
        <begin position="371"/>
        <end position="392"/>
    </location>
</feature>
<protein>
    <submittedName>
        <fullName evidence="2">Uncharacterized protein</fullName>
    </submittedName>
</protein>
<accession>A0A813XVU9</accession>
<sequence>MLPIEYIVRSNSSETNFNFDIFNEQWLKSNETNQFRWICRPNLNGIRHRYATDLTDLERIKIRCDINDLREETIRVDAEKGLVIIEALRQTPDKNVFEKRIELSNDVDIQTMMAFIDSQRHELIIAMIVADVQHRRDPLTSMNTSSHRRCSLQKSFSIDARRSSISGPTTNDLLMEIPSEFILTGKTLLIEKHTELFVDGLHISQPPHPIRIQHGLCIVEVHDSSKQLSNENDSQSVIQIKIDLCPEFLRNEQKIILRENSTIPLGSLSGNWIDLYRDQHSAPVIDVFIEINSADLIRGRTILIQKNNISMINREECNDEQKHLLNENPFTKRDRLNLDNLMEITLELAPDVFSTGRSFIIRQELASPLAVELQQHHHHHHHSPLDSDREQIKHDDTETIMSIKKFMTKRVWNPSLSSDGRRLQFCVPCLNATMKTQPDQYQIKIDEHQHHLRVELHLEPNYIRYREVLLPVSVQLNQLTCHFDDHMTSLNVSVPLQ</sequence>
<evidence type="ECO:0000313" key="4">
    <source>
        <dbReference type="Proteomes" id="UP000663889"/>
    </source>
</evidence>
<reference evidence="2" key="1">
    <citation type="submission" date="2021-02" db="EMBL/GenBank/DDBJ databases">
        <authorList>
            <person name="Nowell W R."/>
        </authorList>
    </citation>
    <scope>NUCLEOTIDE SEQUENCE</scope>
</reference>
<dbReference type="EMBL" id="CAJOBE010012420">
    <property type="protein sequence ID" value="CAF4148979.1"/>
    <property type="molecule type" value="Genomic_DNA"/>
</dbReference>
<evidence type="ECO:0000256" key="1">
    <source>
        <dbReference type="SAM" id="MobiDB-lite"/>
    </source>
</evidence>
<comment type="caution">
    <text evidence="2">The sequence shown here is derived from an EMBL/GenBank/DDBJ whole genome shotgun (WGS) entry which is preliminary data.</text>
</comment>
<feature type="compositionally biased region" description="Basic and acidic residues" evidence="1">
    <location>
        <begin position="383"/>
        <end position="392"/>
    </location>
</feature>
<gene>
    <name evidence="3" type="ORF">FNK824_LOCUS33583</name>
    <name evidence="2" type="ORF">SEV965_LOCUS4258</name>
</gene>
<evidence type="ECO:0000313" key="2">
    <source>
        <dbReference type="EMBL" id="CAF0873823.1"/>
    </source>
</evidence>
<dbReference type="Proteomes" id="UP000663874">
    <property type="component" value="Unassembled WGS sequence"/>
</dbReference>
<proteinExistence type="predicted"/>
<dbReference type="AlphaFoldDB" id="A0A813XVU9"/>
<dbReference type="EMBL" id="CAJNOU010000119">
    <property type="protein sequence ID" value="CAF0873823.1"/>
    <property type="molecule type" value="Genomic_DNA"/>
</dbReference>
<dbReference type="Proteomes" id="UP000663889">
    <property type="component" value="Unassembled WGS sequence"/>
</dbReference>
<organism evidence="2 4">
    <name type="scientific">Rotaria sordida</name>
    <dbReference type="NCBI Taxonomy" id="392033"/>
    <lineage>
        <taxon>Eukaryota</taxon>
        <taxon>Metazoa</taxon>
        <taxon>Spiralia</taxon>
        <taxon>Gnathifera</taxon>
        <taxon>Rotifera</taxon>
        <taxon>Eurotatoria</taxon>
        <taxon>Bdelloidea</taxon>
        <taxon>Philodinida</taxon>
        <taxon>Philodinidae</taxon>
        <taxon>Rotaria</taxon>
    </lineage>
</organism>